<dbReference type="InterPro" id="IPR051257">
    <property type="entry name" value="Diverse_CBS-Domain"/>
</dbReference>
<dbReference type="Gene3D" id="3.10.580.10">
    <property type="entry name" value="CBS-domain"/>
    <property type="match status" value="2"/>
</dbReference>
<dbReference type="InterPro" id="IPR000644">
    <property type="entry name" value="CBS_dom"/>
</dbReference>
<name>A0ABP8N6P5_9BACT</name>
<feature type="domain" description="CBS" evidence="3">
    <location>
        <begin position="102"/>
        <end position="157"/>
    </location>
</feature>
<comment type="caution">
    <text evidence="4">The sequence shown here is derived from an EMBL/GenBank/DDBJ whole genome shotgun (WGS) entry which is preliminary data.</text>
</comment>
<dbReference type="Pfam" id="PF00571">
    <property type="entry name" value="CBS"/>
    <property type="match status" value="2"/>
</dbReference>
<dbReference type="SMART" id="SM00116">
    <property type="entry name" value="CBS"/>
    <property type="match status" value="2"/>
</dbReference>
<evidence type="ECO:0000259" key="3">
    <source>
        <dbReference type="PROSITE" id="PS51371"/>
    </source>
</evidence>
<organism evidence="4 5">
    <name type="scientific">Novipirellula rosea</name>
    <dbReference type="NCBI Taxonomy" id="1031540"/>
    <lineage>
        <taxon>Bacteria</taxon>
        <taxon>Pseudomonadati</taxon>
        <taxon>Planctomycetota</taxon>
        <taxon>Planctomycetia</taxon>
        <taxon>Pirellulales</taxon>
        <taxon>Pirellulaceae</taxon>
        <taxon>Novipirellula</taxon>
    </lineage>
</organism>
<evidence type="ECO:0000313" key="5">
    <source>
        <dbReference type="Proteomes" id="UP001500840"/>
    </source>
</evidence>
<evidence type="ECO:0000256" key="2">
    <source>
        <dbReference type="PROSITE-ProRule" id="PRU00703"/>
    </source>
</evidence>
<dbReference type="RefSeq" id="WP_339942553.1">
    <property type="nucleotide sequence ID" value="NZ_BAABGA010000050.1"/>
</dbReference>
<dbReference type="Proteomes" id="UP001500840">
    <property type="component" value="Unassembled WGS sequence"/>
</dbReference>
<gene>
    <name evidence="4" type="ORF">GCM10023156_41570</name>
</gene>
<sequence>MTKFANCDEAVSDWMSKSISSVKRDSTVRDVLELMKTGNFSSIPVVDAAGNVVGIVTRSDLAGVVLSTDQLLDSDYPHFEDCLWAVELIQRRFGTDKVTEVMSENVASVQPETTMYDAAKQMVDDGFHHLAVTKDKKLLGMLSASDFVRLVANGSGSGNARP</sequence>
<feature type="domain" description="CBS" evidence="3">
    <location>
        <begin position="15"/>
        <end position="74"/>
    </location>
</feature>
<dbReference type="SUPFAM" id="SSF54631">
    <property type="entry name" value="CBS-domain pair"/>
    <property type="match status" value="1"/>
</dbReference>
<proteinExistence type="predicted"/>
<dbReference type="PANTHER" id="PTHR43080:SF29">
    <property type="entry name" value="OS02G0818000 PROTEIN"/>
    <property type="match status" value="1"/>
</dbReference>
<accession>A0ABP8N6P5</accession>
<keyword evidence="5" id="KW-1185">Reference proteome</keyword>
<dbReference type="InterPro" id="IPR046342">
    <property type="entry name" value="CBS_dom_sf"/>
</dbReference>
<dbReference type="EMBL" id="BAABGA010000050">
    <property type="protein sequence ID" value="GAA4460526.1"/>
    <property type="molecule type" value="Genomic_DNA"/>
</dbReference>
<evidence type="ECO:0000256" key="1">
    <source>
        <dbReference type="ARBA" id="ARBA00023122"/>
    </source>
</evidence>
<reference evidence="5" key="1">
    <citation type="journal article" date="2019" name="Int. J. Syst. Evol. Microbiol.">
        <title>The Global Catalogue of Microorganisms (GCM) 10K type strain sequencing project: providing services to taxonomists for standard genome sequencing and annotation.</title>
        <authorList>
            <consortium name="The Broad Institute Genomics Platform"/>
            <consortium name="The Broad Institute Genome Sequencing Center for Infectious Disease"/>
            <person name="Wu L."/>
            <person name="Ma J."/>
        </authorList>
    </citation>
    <scope>NUCLEOTIDE SEQUENCE [LARGE SCALE GENOMIC DNA]</scope>
    <source>
        <strain evidence="5">JCM 17759</strain>
    </source>
</reference>
<dbReference type="PROSITE" id="PS51371">
    <property type="entry name" value="CBS"/>
    <property type="match status" value="2"/>
</dbReference>
<evidence type="ECO:0000313" key="4">
    <source>
        <dbReference type="EMBL" id="GAA4460526.1"/>
    </source>
</evidence>
<keyword evidence="1 2" id="KW-0129">CBS domain</keyword>
<protein>
    <submittedName>
        <fullName evidence="4">CBS domain-containing protein</fullName>
    </submittedName>
</protein>
<dbReference type="PANTHER" id="PTHR43080">
    <property type="entry name" value="CBS DOMAIN-CONTAINING PROTEIN CBSX3, MITOCHONDRIAL"/>
    <property type="match status" value="1"/>
</dbReference>